<dbReference type="OrthoDB" id="2296854at2759"/>
<reference evidence="2 3" key="1">
    <citation type="submission" date="2020-12" db="EMBL/GenBank/DDBJ databases">
        <title>Metabolic potential, ecology and presence of endohyphal bacteria is reflected in genomic diversity of Mucoromycotina.</title>
        <authorList>
            <person name="Muszewska A."/>
            <person name="Okrasinska A."/>
            <person name="Steczkiewicz K."/>
            <person name="Drgas O."/>
            <person name="Orlowska M."/>
            <person name="Perlinska-Lenart U."/>
            <person name="Aleksandrzak-Piekarczyk T."/>
            <person name="Szatraj K."/>
            <person name="Zielenkiewicz U."/>
            <person name="Pilsyk S."/>
            <person name="Malc E."/>
            <person name="Mieczkowski P."/>
            <person name="Kruszewska J.S."/>
            <person name="Biernat P."/>
            <person name="Pawlowska J."/>
        </authorList>
    </citation>
    <scope>NUCLEOTIDE SEQUENCE [LARGE SCALE GENOMIC DNA]</scope>
    <source>
        <strain evidence="2 3">CBS 142.35</strain>
    </source>
</reference>
<accession>A0A8H7RV08</accession>
<feature type="region of interest" description="Disordered" evidence="1">
    <location>
        <begin position="125"/>
        <end position="155"/>
    </location>
</feature>
<comment type="caution">
    <text evidence="2">The sequence shown here is derived from an EMBL/GenBank/DDBJ whole genome shotgun (WGS) entry which is preliminary data.</text>
</comment>
<evidence type="ECO:0000313" key="2">
    <source>
        <dbReference type="EMBL" id="KAG2217757.1"/>
    </source>
</evidence>
<proteinExistence type="predicted"/>
<protein>
    <submittedName>
        <fullName evidence="2">Uncharacterized protein</fullName>
    </submittedName>
</protein>
<keyword evidence="3" id="KW-1185">Reference proteome</keyword>
<sequence>MVTATQNKLSFNNNKIVIDTDKLQSLLTKHNINVVSFCKETIYEKYDVQFMEKKNKLNIKRKPSEKQKAKASLKSANTKRTTESVRRTIERVREENAALKKKCYIYDTYYEKVNEEDLKNKFSQENLNSEDKSMKNQDSQDKSPENKDSQESSNPHISDAMLEINTSSAATSQGDSDMGVCESEQGEFMCMIACANCMDT</sequence>
<feature type="compositionally biased region" description="Basic and acidic residues" evidence="1">
    <location>
        <begin position="129"/>
        <end position="150"/>
    </location>
</feature>
<dbReference type="EMBL" id="JAEPRB010000275">
    <property type="protein sequence ID" value="KAG2217757.1"/>
    <property type="molecule type" value="Genomic_DNA"/>
</dbReference>
<dbReference type="Proteomes" id="UP000646827">
    <property type="component" value="Unassembled WGS sequence"/>
</dbReference>
<evidence type="ECO:0000256" key="1">
    <source>
        <dbReference type="SAM" id="MobiDB-lite"/>
    </source>
</evidence>
<gene>
    <name evidence="2" type="ORF">INT45_005478</name>
</gene>
<evidence type="ECO:0000313" key="3">
    <source>
        <dbReference type="Proteomes" id="UP000646827"/>
    </source>
</evidence>
<dbReference type="AlphaFoldDB" id="A0A8H7RV08"/>
<name>A0A8H7RV08_9FUNG</name>
<organism evidence="2 3">
    <name type="scientific">Circinella minor</name>
    <dbReference type="NCBI Taxonomy" id="1195481"/>
    <lineage>
        <taxon>Eukaryota</taxon>
        <taxon>Fungi</taxon>
        <taxon>Fungi incertae sedis</taxon>
        <taxon>Mucoromycota</taxon>
        <taxon>Mucoromycotina</taxon>
        <taxon>Mucoromycetes</taxon>
        <taxon>Mucorales</taxon>
        <taxon>Lichtheimiaceae</taxon>
        <taxon>Circinella</taxon>
    </lineage>
</organism>
<feature type="region of interest" description="Disordered" evidence="1">
    <location>
        <begin position="62"/>
        <end position="87"/>
    </location>
</feature>